<feature type="non-terminal residue" evidence="2">
    <location>
        <position position="73"/>
    </location>
</feature>
<feature type="non-terminal residue" evidence="2">
    <location>
        <position position="1"/>
    </location>
</feature>
<evidence type="ECO:0000256" key="1">
    <source>
        <dbReference type="SAM" id="MobiDB-lite"/>
    </source>
</evidence>
<gene>
    <name evidence="2" type="ORF">AVDCRST_MAG04-2024</name>
</gene>
<dbReference type="AlphaFoldDB" id="A0A6J4II17"/>
<feature type="compositionally biased region" description="Basic residues" evidence="1">
    <location>
        <begin position="10"/>
        <end position="19"/>
    </location>
</feature>
<sequence>GSAWSAPAACRRRWPRAGTRRSTAPWTRRRCSGASSRTGCSASAARGKTSCARSPRTAGSGASWSASTTSAPI</sequence>
<organism evidence="2">
    <name type="scientific">uncultured Acetobacteraceae bacterium</name>
    <dbReference type="NCBI Taxonomy" id="169975"/>
    <lineage>
        <taxon>Bacteria</taxon>
        <taxon>Pseudomonadati</taxon>
        <taxon>Pseudomonadota</taxon>
        <taxon>Alphaproteobacteria</taxon>
        <taxon>Acetobacterales</taxon>
        <taxon>Acetobacteraceae</taxon>
        <taxon>environmental samples</taxon>
    </lineage>
</organism>
<name>A0A6J4II17_9PROT</name>
<evidence type="ECO:0000313" key="2">
    <source>
        <dbReference type="EMBL" id="CAA9250793.1"/>
    </source>
</evidence>
<reference evidence="2" key="1">
    <citation type="submission" date="2020-02" db="EMBL/GenBank/DDBJ databases">
        <authorList>
            <person name="Meier V. D."/>
        </authorList>
    </citation>
    <scope>NUCLEOTIDE SEQUENCE</scope>
    <source>
        <strain evidence="2">AVDCRST_MAG04</strain>
    </source>
</reference>
<accession>A0A6J4II17</accession>
<dbReference type="EMBL" id="CADCTL010000143">
    <property type="protein sequence ID" value="CAA9250793.1"/>
    <property type="molecule type" value="Genomic_DNA"/>
</dbReference>
<feature type="region of interest" description="Disordered" evidence="1">
    <location>
        <begin position="1"/>
        <end position="73"/>
    </location>
</feature>
<feature type="compositionally biased region" description="Low complexity" evidence="1">
    <location>
        <begin position="57"/>
        <end position="73"/>
    </location>
</feature>
<protein>
    <submittedName>
        <fullName evidence="2">Uncharacterized protein</fullName>
    </submittedName>
</protein>
<proteinExistence type="predicted"/>